<dbReference type="RefSeq" id="WP_092035338.1">
    <property type="nucleotide sequence ID" value="NZ_FOOK01000001.1"/>
</dbReference>
<proteinExistence type="predicted"/>
<keyword evidence="2" id="KW-1185">Reference proteome</keyword>
<dbReference type="Pfam" id="PF09700">
    <property type="entry name" value="Cas_Cmr3"/>
    <property type="match status" value="1"/>
</dbReference>
<evidence type="ECO:0000313" key="2">
    <source>
        <dbReference type="Proteomes" id="UP000198661"/>
    </source>
</evidence>
<dbReference type="Proteomes" id="UP000198661">
    <property type="component" value="Unassembled WGS sequence"/>
</dbReference>
<evidence type="ECO:0000313" key="1">
    <source>
        <dbReference type="EMBL" id="SFF63371.1"/>
    </source>
</evidence>
<dbReference type="EMBL" id="FOOK01000001">
    <property type="protein sequence ID" value="SFF63371.1"/>
    <property type="molecule type" value="Genomic_DNA"/>
</dbReference>
<name>A0A1I2KE45_9BACL</name>
<gene>
    <name evidence="1" type="ORF">SAMN04488025_10164</name>
</gene>
<dbReference type="NCBIfam" id="TIGR01888">
    <property type="entry name" value="cas_cmr3"/>
    <property type="match status" value="1"/>
</dbReference>
<organism evidence="1 2">
    <name type="scientific">Planifilum fulgidum</name>
    <dbReference type="NCBI Taxonomy" id="201973"/>
    <lineage>
        <taxon>Bacteria</taxon>
        <taxon>Bacillati</taxon>
        <taxon>Bacillota</taxon>
        <taxon>Bacilli</taxon>
        <taxon>Bacillales</taxon>
        <taxon>Thermoactinomycetaceae</taxon>
        <taxon>Planifilum</taxon>
    </lineage>
</organism>
<dbReference type="STRING" id="201973.SAMN04488025_10164"/>
<dbReference type="InterPro" id="IPR019117">
    <property type="entry name" value="CRISPR-assoc_protein_Cmr3"/>
</dbReference>
<dbReference type="Gene3D" id="3.30.70.2940">
    <property type="match status" value="1"/>
</dbReference>
<protein>
    <submittedName>
        <fullName evidence="1">CRISPR-associated protein Cmr3</fullName>
    </submittedName>
</protein>
<dbReference type="InterPro" id="IPR010165">
    <property type="entry name" value="CRISPR-Cmr3_IIIB"/>
</dbReference>
<dbReference type="AlphaFoldDB" id="A0A1I2KE45"/>
<reference evidence="1 2" key="1">
    <citation type="submission" date="2016-10" db="EMBL/GenBank/DDBJ databases">
        <authorList>
            <person name="de Groot N.N."/>
        </authorList>
    </citation>
    <scope>NUCLEOTIDE SEQUENCE [LARGE SCALE GENOMIC DNA]</scope>
    <source>
        <strain evidence="1 2">DSM 44945</strain>
    </source>
</reference>
<dbReference type="OrthoDB" id="6162707at2"/>
<accession>A0A1I2KE45</accession>
<dbReference type="Gene3D" id="2.60.40.4350">
    <property type="match status" value="1"/>
</dbReference>
<sequence length="378" mass="43333">MRALLLRPVDTFFFRDHKPFSMGEVSKATGWFPPRPGTVYGALRSGYIHRHSDFHTFYEGKDPEIKRWMGTPEKPGDFSIRAVWLYDAQGAVLPLPLDYQVVKTEKGEQALPLVLCHEKEKGDWASDGSEWRLYASENKKSASPADAYLGENEWRERAAFHQEIPSIARVDRWLAREPKIGIARDNLTMRVREGMLYQLPMHRFKEEQGKGTTGLLVLCDQAPSFDDVRYVLLGGEGRPWHLTTLRRDHLLYSKEEEEKLIQQIRERERARIILLTPAIWKQGTRPACYDRETQELDLGNNLRVKLLTAAVGRPLVIGGWDMKKNRPKKRQYAVPAGSVLIVKVNKEQAEQLVRTVHSMKLTDELEHEGYGCAVCGAL</sequence>